<dbReference type="GO" id="GO:0000722">
    <property type="term" value="P:telomere maintenance via recombination"/>
    <property type="evidence" value="ECO:0007669"/>
    <property type="project" value="TreeGrafter"/>
</dbReference>
<comment type="caution">
    <text evidence="4">The sequence shown here is derived from an EMBL/GenBank/DDBJ whole genome shotgun (WGS) entry which is preliminary data.</text>
</comment>
<evidence type="ECO:0000256" key="1">
    <source>
        <dbReference type="SAM" id="Coils"/>
    </source>
</evidence>
<accession>A0A081KAM3</accession>
<feature type="region of interest" description="Disordered" evidence="2">
    <location>
        <begin position="95"/>
        <end position="131"/>
    </location>
</feature>
<keyword evidence="3" id="KW-1133">Transmembrane helix</keyword>
<dbReference type="Proteomes" id="UP000027997">
    <property type="component" value="Unassembled WGS sequence"/>
</dbReference>
<dbReference type="PANTHER" id="PTHR18867:SF12">
    <property type="entry name" value="DNA REPAIR PROTEIN RAD50"/>
    <property type="match status" value="1"/>
</dbReference>
<gene>
    <name evidence="4" type="ORF">GV64_11005</name>
</gene>
<organism evidence="4 5">
    <name type="scientific">Endozoicomonas elysicola</name>
    <dbReference type="NCBI Taxonomy" id="305900"/>
    <lineage>
        <taxon>Bacteria</taxon>
        <taxon>Pseudomonadati</taxon>
        <taxon>Pseudomonadota</taxon>
        <taxon>Gammaproteobacteria</taxon>
        <taxon>Oceanospirillales</taxon>
        <taxon>Endozoicomonadaceae</taxon>
        <taxon>Endozoicomonas</taxon>
    </lineage>
</organism>
<evidence type="ECO:0000256" key="2">
    <source>
        <dbReference type="SAM" id="MobiDB-lite"/>
    </source>
</evidence>
<name>A0A081KAM3_9GAMM</name>
<dbReference type="PANTHER" id="PTHR18867">
    <property type="entry name" value="RAD50"/>
    <property type="match status" value="1"/>
</dbReference>
<evidence type="ECO:0000256" key="3">
    <source>
        <dbReference type="SAM" id="Phobius"/>
    </source>
</evidence>
<feature type="coiled-coil region" evidence="1">
    <location>
        <begin position="895"/>
        <end position="1043"/>
    </location>
</feature>
<feature type="coiled-coil region" evidence="1">
    <location>
        <begin position="779"/>
        <end position="855"/>
    </location>
</feature>
<dbReference type="EMBL" id="JOJP01000001">
    <property type="protein sequence ID" value="KEI71199.1"/>
    <property type="molecule type" value="Genomic_DNA"/>
</dbReference>
<keyword evidence="1" id="KW-0175">Coiled coil</keyword>
<feature type="transmembrane region" description="Helical" evidence="3">
    <location>
        <begin position="68"/>
        <end position="89"/>
    </location>
</feature>
<dbReference type="GO" id="GO:0043047">
    <property type="term" value="F:single-stranded telomeric DNA binding"/>
    <property type="evidence" value="ECO:0007669"/>
    <property type="project" value="TreeGrafter"/>
</dbReference>
<dbReference type="GO" id="GO:0003691">
    <property type="term" value="F:double-stranded telomeric DNA binding"/>
    <property type="evidence" value="ECO:0007669"/>
    <property type="project" value="TreeGrafter"/>
</dbReference>
<keyword evidence="3" id="KW-0812">Transmembrane</keyword>
<dbReference type="GO" id="GO:0006302">
    <property type="term" value="P:double-strand break repair"/>
    <property type="evidence" value="ECO:0007669"/>
    <property type="project" value="TreeGrafter"/>
</dbReference>
<feature type="coiled-coil region" evidence="1">
    <location>
        <begin position="146"/>
        <end position="503"/>
    </location>
</feature>
<proteinExistence type="predicted"/>
<feature type="coiled-coil region" evidence="1">
    <location>
        <begin position="617"/>
        <end position="728"/>
    </location>
</feature>
<protein>
    <submittedName>
        <fullName evidence="4">Uncharacterized protein</fullName>
    </submittedName>
</protein>
<evidence type="ECO:0000313" key="5">
    <source>
        <dbReference type="Proteomes" id="UP000027997"/>
    </source>
</evidence>
<feature type="region of interest" description="Disordered" evidence="2">
    <location>
        <begin position="1375"/>
        <end position="1405"/>
    </location>
</feature>
<dbReference type="GO" id="GO:0007004">
    <property type="term" value="P:telomere maintenance via telomerase"/>
    <property type="evidence" value="ECO:0007669"/>
    <property type="project" value="TreeGrafter"/>
</dbReference>
<keyword evidence="3" id="KW-0472">Membrane</keyword>
<dbReference type="STRING" id="305900.GV64_11005"/>
<reference evidence="4 5" key="1">
    <citation type="submission" date="2014-06" db="EMBL/GenBank/DDBJ databases">
        <title>Whole Genome Sequences of Three Symbiotic Endozoicomonas Bacteria.</title>
        <authorList>
            <person name="Neave M.J."/>
            <person name="Apprill A."/>
            <person name="Voolstra C.R."/>
        </authorList>
    </citation>
    <scope>NUCLEOTIDE SEQUENCE [LARGE SCALE GENOMIC DNA]</scope>
    <source>
        <strain evidence="4 5">DSM 22380</strain>
    </source>
</reference>
<evidence type="ECO:0000313" key="4">
    <source>
        <dbReference type="EMBL" id="KEI71199.1"/>
    </source>
</evidence>
<keyword evidence="5" id="KW-1185">Reference proteome</keyword>
<dbReference type="GO" id="GO:0051880">
    <property type="term" value="F:G-quadruplex DNA binding"/>
    <property type="evidence" value="ECO:0007669"/>
    <property type="project" value="TreeGrafter"/>
</dbReference>
<sequence length="1421" mass="161228">MLPALPMTTALDFNPQLNPLSDQISQINHNQSRATWKDRIVSVLPEVVSLALSAVMFGALWVAGVSTLIAAGAALVTFAGVYTVIKLVARKIQHAPPKPQLSTQNPLNVADASVPAPQKPVANDGQHTQHHVDALKSDAGIQSQKLADAEHQHAVAMQLNKTLQEQNAALKETGQETADQLYQSHERHQAEIHDKDQAIAGLQQQSIQLKEQLTDARDQYSKCAENSIFLRKRSESAKSEVKKLSQELEQSIQIIDGYNDMITRSALRLKNLVAKAKQSQQAFQQLTAENSEAQRELGELRQNLNIVMKQLEKAQDQQTHLERQLDQKEATIRQNTQAEKALSLTLKQVKEAQQTSEQQFLRDKHNYQNELKSKDALIQEHKQQFMTLQTQLQRQTAKENAKTSKFSLLQSDLSAKAFEIEQLQKQHNDLKDGFEHQKSQYQAELNQLSETHQKLEQERNLALQLQAIAEKEVSELRPWLSELKRVQEDHKRLTLQLKEKEVVIAKMEGYQRKQVEKHQQAMRTLDDKHHRTETSLNEQLRTVRKAHEKSSTALTDAQEMNQALLSKTSVLEMKLRETESEKETNRSELHTKCEEITALNEQLALNANYHQTLQLTNEQFQQSLLEKEKTSQALQEALESARQQNQLITQQLNETESLFKPISEQIKALEAKISEADVTHQQLQQQKDQAIQQNTTAQQKVLELQSVLDSQNSKLQELQADQKQLTDHLALKTIEVEGMASTQKQLNKDHQQTVIELKTQHLEAEAVWGGQALLNQKALEEASTALTESQEQCKLEKQRVETLQKELSQTKATFSTLQDSVCQAREDNRTLRSTVESVEEAITEISVEKDNALKEVQLHLSEITGLTQTLAERTQSRQTLQLEHEQQLLNEKNTARTLQTALDTVRRQKEQLTDELREEKDKVRVISEQMNTYQAESNTTREKLQQQIAFAEQENASLQARLTQIKDQLAELQAKLANFELLSTQSAIPRRADSLDQMMSSSLEYKEEIQDLKHQLDEVNAALLALKREYDEFKYRLAQTKNKVTQDIRAETHDLEKLYDAKVTSMPPLSEQIPGLRKPASAHHSKVNTTIKSSPYEDQEADLQNEHALPDLTLTAKIELMSEDSEAVQKRHEETIASMAANIEKLHSMLDEEHEEKLCLQDILAGYVKANTSLKSDLVHKSETLDSLESQVMSLKGPDAVDSHWLSSETLSRAQSTSALDIFHLMPRAEQWKIHDGIKQGLKRELTARTAAKPDSDSHRPAAQELEFPMSVQESSFCTLPETAQSHTLCNFQPNSGGYAVAVPSLDLGSDAGSDAGSDKSILFEAFDTHGLEEEAPFFPYSSDQETHHTQEDVKPECFEELSLDLRVPYKHEQYAEPSTIAPEKSYGRSPLEFKTKRPQPSSTQFDFSYEDQECVFEDIR</sequence>